<reference evidence="2 3" key="1">
    <citation type="submission" date="2019-12" db="EMBL/GenBank/DDBJ databases">
        <title>Full genome sequence of a Bacillus safensis strain isolated from commercially available natto in Indonesia.</title>
        <authorList>
            <person name="Yoshida M."/>
            <person name="Uomi M."/>
            <person name="Waturangi D."/>
            <person name="Ekaputri J.J."/>
            <person name="Setiamarga D.H.E."/>
        </authorList>
    </citation>
    <scope>NUCLEOTIDE SEQUENCE [LARGE SCALE GENOMIC DNA]</scope>
    <source>
        <strain evidence="2 3">IDN1</strain>
    </source>
</reference>
<proteinExistence type="predicted"/>
<dbReference type="Proteomes" id="UP000464658">
    <property type="component" value="Chromosome"/>
</dbReference>
<dbReference type="SUPFAM" id="SSF53633">
    <property type="entry name" value="Carbamate kinase-like"/>
    <property type="match status" value="1"/>
</dbReference>
<organism evidence="2 3">
    <name type="scientific">Bacillus safensis</name>
    <dbReference type="NCBI Taxonomy" id="561879"/>
    <lineage>
        <taxon>Bacteria</taxon>
        <taxon>Bacillati</taxon>
        <taxon>Bacillota</taxon>
        <taxon>Bacilli</taxon>
        <taxon>Bacillales</taxon>
        <taxon>Bacillaceae</taxon>
        <taxon>Bacillus</taxon>
    </lineage>
</organism>
<dbReference type="InterPro" id="IPR036393">
    <property type="entry name" value="AceGlu_kinase-like_sf"/>
</dbReference>
<evidence type="ECO:0000259" key="1">
    <source>
        <dbReference type="Pfam" id="PF00696"/>
    </source>
</evidence>
<name>A0A5S9MA79_BACIA</name>
<dbReference type="InterPro" id="IPR001048">
    <property type="entry name" value="Asp/Glu/Uridylate_kinase"/>
</dbReference>
<dbReference type="Gene3D" id="3.40.1160.10">
    <property type="entry name" value="Acetylglutamate kinase-like"/>
    <property type="match status" value="1"/>
</dbReference>
<feature type="domain" description="Aspartate/glutamate/uridylate kinase" evidence="1">
    <location>
        <begin position="3"/>
        <end position="51"/>
    </location>
</feature>
<dbReference type="AlphaFoldDB" id="A0A5S9MA79"/>
<dbReference type="Pfam" id="PF00696">
    <property type="entry name" value="AA_kinase"/>
    <property type="match status" value="1"/>
</dbReference>
<dbReference type="EMBL" id="AP021906">
    <property type="protein sequence ID" value="BBP88446.1"/>
    <property type="molecule type" value="Genomic_DNA"/>
</dbReference>
<gene>
    <name evidence="2" type="ORF">BsIDN1_20640</name>
</gene>
<sequence>MNKTIVFKCGGSVIRELSDTFYENVRSLQAAGFKLAIVHGGGPEITDMLQKIRSENRIC</sequence>
<accession>A0A5S9MA79</accession>
<protein>
    <recommendedName>
        <fullName evidence="1">Aspartate/glutamate/uridylate kinase domain-containing protein</fullName>
    </recommendedName>
</protein>
<evidence type="ECO:0000313" key="2">
    <source>
        <dbReference type="EMBL" id="BBP88446.1"/>
    </source>
</evidence>
<evidence type="ECO:0000313" key="3">
    <source>
        <dbReference type="Proteomes" id="UP000464658"/>
    </source>
</evidence>